<proteinExistence type="predicted"/>
<reference evidence="1" key="1">
    <citation type="journal article" date="2015" name="Nature">
        <title>Complex archaea that bridge the gap between prokaryotes and eukaryotes.</title>
        <authorList>
            <person name="Spang A."/>
            <person name="Saw J.H."/>
            <person name="Jorgensen S.L."/>
            <person name="Zaremba-Niedzwiedzka K."/>
            <person name="Martijn J."/>
            <person name="Lind A.E."/>
            <person name="van Eijk R."/>
            <person name="Schleper C."/>
            <person name="Guy L."/>
            <person name="Ettema T.J."/>
        </authorList>
    </citation>
    <scope>NUCLEOTIDE SEQUENCE</scope>
</reference>
<name>A0A0F9NIV2_9ZZZZ</name>
<protein>
    <submittedName>
        <fullName evidence="1">Uncharacterized protein</fullName>
    </submittedName>
</protein>
<organism evidence="1">
    <name type="scientific">marine sediment metagenome</name>
    <dbReference type="NCBI Taxonomy" id="412755"/>
    <lineage>
        <taxon>unclassified sequences</taxon>
        <taxon>metagenomes</taxon>
        <taxon>ecological metagenomes</taxon>
    </lineage>
</organism>
<gene>
    <name evidence="1" type="ORF">LCGC14_0945490</name>
</gene>
<accession>A0A0F9NIV2</accession>
<sequence>MTEEQISKVVDVIISKENYQKLFEQSNPGKNAIYHGKATKAFKNFAEERAKKYIKSKTKKPKVKKPETEEVEIEHEEISITGEDITSSASRIKVPAVFKRSYDEVWTPIIKKEQEMYLEGKKRTKGFLILLEGFAKSGKSHFAQSAVDFKGYISKFRNIPPGRPVYVIEADDANRDELETKWFKYLPSEENPEGLIHINNCHIENPETGFIDPEATLENMYAGMFSLKNLKQGTMVIDPFGLFCDLILFVYMLKHKDKHGAFDITFDEFIKPSRKITIFEYQYKKKLIYEILRMFRNYMINIILISNLKDVYTDGDTMYDSRKTGKFTADVQKGTDYWVDVIGRFFKKDEEHDIKTADGKIRKKIITTRHLAIMDCRFEDEELDSDKYIFKAPTFTDVVNHLMEVFPR</sequence>
<comment type="caution">
    <text evidence="1">The sequence shown here is derived from an EMBL/GenBank/DDBJ whole genome shotgun (WGS) entry which is preliminary data.</text>
</comment>
<dbReference type="AlphaFoldDB" id="A0A0F9NIV2"/>
<dbReference type="EMBL" id="LAZR01003333">
    <property type="protein sequence ID" value="KKN19455.1"/>
    <property type="molecule type" value="Genomic_DNA"/>
</dbReference>
<evidence type="ECO:0000313" key="1">
    <source>
        <dbReference type="EMBL" id="KKN19455.1"/>
    </source>
</evidence>